<dbReference type="AlphaFoldDB" id="A0A7Y9XVU9"/>
<evidence type="ECO:0008006" key="3">
    <source>
        <dbReference type="Google" id="ProtNLM"/>
    </source>
</evidence>
<dbReference type="RefSeq" id="WP_179407458.1">
    <property type="nucleotide sequence ID" value="NZ_BMGF01000003.1"/>
</dbReference>
<gene>
    <name evidence="1" type="ORF">FHS75_001863</name>
</gene>
<name>A0A7Y9XVU9_9SPHN</name>
<dbReference type="Gene3D" id="1.10.10.10">
    <property type="entry name" value="Winged helix-like DNA-binding domain superfamily/Winged helix DNA-binding domain"/>
    <property type="match status" value="1"/>
</dbReference>
<organism evidence="1 2">
    <name type="scientific">Novosphingobium marinum</name>
    <dbReference type="NCBI Taxonomy" id="1514948"/>
    <lineage>
        <taxon>Bacteria</taxon>
        <taxon>Pseudomonadati</taxon>
        <taxon>Pseudomonadota</taxon>
        <taxon>Alphaproteobacteria</taxon>
        <taxon>Sphingomonadales</taxon>
        <taxon>Sphingomonadaceae</taxon>
        <taxon>Novosphingobium</taxon>
    </lineage>
</organism>
<reference evidence="1 2" key="1">
    <citation type="submission" date="2020-07" db="EMBL/GenBank/DDBJ databases">
        <title>Genomic Encyclopedia of Type Strains, Phase IV (KMG-IV): sequencing the most valuable type-strain genomes for metagenomic binning, comparative biology and taxonomic classification.</title>
        <authorList>
            <person name="Goeker M."/>
        </authorList>
    </citation>
    <scope>NUCLEOTIDE SEQUENCE [LARGE SCALE GENOMIC DNA]</scope>
    <source>
        <strain evidence="1 2">DSM 29043</strain>
    </source>
</reference>
<sequence length="157" mass="17473">MSDLSEKWGKEVAERGFAQIPNYLLILNQFLDEDRRLSPAELNVLFQLVGAWWRKGEHPYPSLKTIAVRSGISDRQAQRAVSNLESIGLLKRQKRKSGGGLIASNAYDLSPLVGFLAQVAKAFPNEYPRKVPASVKARLAQSLQSSSNAKPELQKRV</sequence>
<protein>
    <recommendedName>
        <fullName evidence="3">Helix-turn-helix domain-containing protein</fullName>
    </recommendedName>
</protein>
<dbReference type="Proteomes" id="UP000522081">
    <property type="component" value="Unassembled WGS sequence"/>
</dbReference>
<comment type="caution">
    <text evidence="1">The sequence shown here is derived from an EMBL/GenBank/DDBJ whole genome shotgun (WGS) entry which is preliminary data.</text>
</comment>
<dbReference type="SUPFAM" id="SSF46785">
    <property type="entry name" value="Winged helix' DNA-binding domain"/>
    <property type="match status" value="1"/>
</dbReference>
<dbReference type="InterPro" id="IPR036388">
    <property type="entry name" value="WH-like_DNA-bd_sf"/>
</dbReference>
<accession>A0A7Y9XVU9</accession>
<keyword evidence="2" id="KW-1185">Reference proteome</keyword>
<evidence type="ECO:0000313" key="2">
    <source>
        <dbReference type="Proteomes" id="UP000522081"/>
    </source>
</evidence>
<dbReference type="Pfam" id="PF13730">
    <property type="entry name" value="HTH_36"/>
    <property type="match status" value="1"/>
</dbReference>
<dbReference type="InterPro" id="IPR036390">
    <property type="entry name" value="WH_DNA-bd_sf"/>
</dbReference>
<evidence type="ECO:0000313" key="1">
    <source>
        <dbReference type="EMBL" id="NYH95534.1"/>
    </source>
</evidence>
<dbReference type="EMBL" id="JACBZF010000003">
    <property type="protein sequence ID" value="NYH95534.1"/>
    <property type="molecule type" value="Genomic_DNA"/>
</dbReference>
<proteinExistence type="predicted"/>